<dbReference type="EC" id="2.7.7.7" evidence="1"/>
<evidence type="ECO:0000256" key="8">
    <source>
        <dbReference type="ARBA" id="ARBA00049244"/>
    </source>
</evidence>
<evidence type="ECO:0000313" key="11">
    <source>
        <dbReference type="EMBL" id="MBU3851363.1"/>
    </source>
</evidence>
<comment type="catalytic activity">
    <reaction evidence="8">
        <text>DNA(n) + a 2'-deoxyribonucleoside 5'-triphosphate = DNA(n+1) + diphosphate</text>
        <dbReference type="Rhea" id="RHEA:22508"/>
        <dbReference type="Rhea" id="RHEA-COMP:17339"/>
        <dbReference type="Rhea" id="RHEA-COMP:17340"/>
        <dbReference type="ChEBI" id="CHEBI:33019"/>
        <dbReference type="ChEBI" id="CHEBI:61560"/>
        <dbReference type="ChEBI" id="CHEBI:173112"/>
        <dbReference type="EC" id="2.7.7.7"/>
    </reaction>
</comment>
<dbReference type="Pfam" id="PF21694">
    <property type="entry name" value="DNA_pol3_delta_C"/>
    <property type="match status" value="1"/>
</dbReference>
<evidence type="ECO:0000313" key="12">
    <source>
        <dbReference type="Proteomes" id="UP000777303"/>
    </source>
</evidence>
<dbReference type="Gene3D" id="1.10.8.60">
    <property type="match status" value="1"/>
</dbReference>
<dbReference type="PANTHER" id="PTHR34388:SF1">
    <property type="entry name" value="DNA POLYMERASE III SUBUNIT DELTA"/>
    <property type="match status" value="1"/>
</dbReference>
<evidence type="ECO:0000259" key="10">
    <source>
        <dbReference type="Pfam" id="PF21694"/>
    </source>
</evidence>
<protein>
    <recommendedName>
        <fullName evidence="2">DNA polymerase III subunit delta</fullName>
        <ecNumber evidence="1">2.7.7.7</ecNumber>
    </recommendedName>
</protein>
<dbReference type="EMBL" id="JAHLFS010000021">
    <property type="protein sequence ID" value="MBU3851363.1"/>
    <property type="molecule type" value="Genomic_DNA"/>
</dbReference>
<dbReference type="InterPro" id="IPR027417">
    <property type="entry name" value="P-loop_NTPase"/>
</dbReference>
<dbReference type="NCBIfam" id="TIGR01128">
    <property type="entry name" value="holA"/>
    <property type="match status" value="1"/>
</dbReference>
<feature type="domain" description="DNA polymerase III delta N-terminal" evidence="9">
    <location>
        <begin position="19"/>
        <end position="140"/>
    </location>
</feature>
<dbReference type="InterPro" id="IPR005790">
    <property type="entry name" value="DNA_polIII_delta"/>
</dbReference>
<dbReference type="AlphaFoldDB" id="A0A948TIP8"/>
<comment type="similarity">
    <text evidence="7">Belongs to the DNA polymerase HolA subunit family.</text>
</comment>
<evidence type="ECO:0000259" key="9">
    <source>
        <dbReference type="Pfam" id="PF06144"/>
    </source>
</evidence>
<dbReference type="Gene3D" id="1.20.272.10">
    <property type="match status" value="1"/>
</dbReference>
<dbReference type="GO" id="GO:0003677">
    <property type="term" value="F:DNA binding"/>
    <property type="evidence" value="ECO:0007669"/>
    <property type="project" value="InterPro"/>
</dbReference>
<keyword evidence="5" id="KW-0235">DNA replication</keyword>
<dbReference type="GO" id="GO:0009360">
    <property type="term" value="C:DNA polymerase III complex"/>
    <property type="evidence" value="ECO:0007669"/>
    <property type="project" value="InterPro"/>
</dbReference>
<keyword evidence="3 11" id="KW-0808">Transferase</keyword>
<dbReference type="Pfam" id="PF06144">
    <property type="entry name" value="DNA_pol3_delta"/>
    <property type="match status" value="1"/>
</dbReference>
<comment type="caution">
    <text evidence="11">The sequence shown here is derived from an EMBL/GenBank/DDBJ whole genome shotgun (WGS) entry which is preliminary data.</text>
</comment>
<gene>
    <name evidence="11" type="primary">holA</name>
    <name evidence="11" type="ORF">H9901_01520</name>
</gene>
<evidence type="ECO:0000256" key="5">
    <source>
        <dbReference type="ARBA" id="ARBA00022705"/>
    </source>
</evidence>
<keyword evidence="6" id="KW-0239">DNA-directed DNA polymerase</keyword>
<reference evidence="11" key="2">
    <citation type="submission" date="2021-04" db="EMBL/GenBank/DDBJ databases">
        <authorList>
            <person name="Gilroy R."/>
        </authorList>
    </citation>
    <scope>NUCLEOTIDE SEQUENCE</scope>
    <source>
        <strain evidence="11">F6-6636</strain>
    </source>
</reference>
<dbReference type="GO" id="GO:0003887">
    <property type="term" value="F:DNA-directed DNA polymerase activity"/>
    <property type="evidence" value="ECO:0007669"/>
    <property type="project" value="UniProtKB-KW"/>
</dbReference>
<accession>A0A948TIP8</accession>
<feature type="domain" description="DNA polymerase III delta subunit-like C-terminal" evidence="10">
    <location>
        <begin position="214"/>
        <end position="333"/>
    </location>
</feature>
<evidence type="ECO:0000256" key="4">
    <source>
        <dbReference type="ARBA" id="ARBA00022695"/>
    </source>
</evidence>
<evidence type="ECO:0000256" key="1">
    <source>
        <dbReference type="ARBA" id="ARBA00012417"/>
    </source>
</evidence>
<evidence type="ECO:0000256" key="7">
    <source>
        <dbReference type="ARBA" id="ARBA00034754"/>
    </source>
</evidence>
<evidence type="ECO:0000256" key="2">
    <source>
        <dbReference type="ARBA" id="ARBA00017703"/>
    </source>
</evidence>
<evidence type="ECO:0000256" key="3">
    <source>
        <dbReference type="ARBA" id="ARBA00022679"/>
    </source>
</evidence>
<keyword evidence="4 11" id="KW-0548">Nucleotidyltransferase</keyword>
<name>A0A948TIP8_9LACO</name>
<dbReference type="Gene3D" id="3.40.50.300">
    <property type="entry name" value="P-loop containing nucleotide triphosphate hydrolases"/>
    <property type="match status" value="1"/>
</dbReference>
<proteinExistence type="inferred from homology"/>
<dbReference type="PANTHER" id="PTHR34388">
    <property type="entry name" value="DNA POLYMERASE III SUBUNIT DELTA"/>
    <property type="match status" value="1"/>
</dbReference>
<dbReference type="InterPro" id="IPR010372">
    <property type="entry name" value="DNA_pol3_delta_N"/>
</dbReference>
<dbReference type="InterPro" id="IPR048466">
    <property type="entry name" value="DNA_pol3_delta-like_C"/>
</dbReference>
<organism evidence="11 12">
    <name type="scientific">Candidatus Paralactobacillus gallistercoris</name>
    <dbReference type="NCBI Taxonomy" id="2838724"/>
    <lineage>
        <taxon>Bacteria</taxon>
        <taxon>Bacillati</taxon>
        <taxon>Bacillota</taxon>
        <taxon>Bacilli</taxon>
        <taxon>Lactobacillales</taxon>
        <taxon>Lactobacillaceae</taxon>
        <taxon>Lactobacillus</taxon>
    </lineage>
</organism>
<reference evidence="11" key="1">
    <citation type="journal article" date="2021" name="PeerJ">
        <title>Extensive microbial diversity within the chicken gut microbiome revealed by metagenomics and culture.</title>
        <authorList>
            <person name="Gilroy R."/>
            <person name="Ravi A."/>
            <person name="Getino M."/>
            <person name="Pursley I."/>
            <person name="Horton D.L."/>
            <person name="Alikhan N.F."/>
            <person name="Baker D."/>
            <person name="Gharbi K."/>
            <person name="Hall N."/>
            <person name="Watson M."/>
            <person name="Adriaenssens E.M."/>
            <person name="Foster-Nyarko E."/>
            <person name="Jarju S."/>
            <person name="Secka A."/>
            <person name="Antonio M."/>
            <person name="Oren A."/>
            <person name="Chaudhuri R.R."/>
            <person name="La Ragione R."/>
            <person name="Hildebrand F."/>
            <person name="Pallen M.J."/>
        </authorList>
    </citation>
    <scope>NUCLEOTIDE SEQUENCE</scope>
    <source>
        <strain evidence="11">F6-6636</strain>
    </source>
</reference>
<dbReference type="InterPro" id="IPR008921">
    <property type="entry name" value="DNA_pol3_clamp-load_cplx_C"/>
</dbReference>
<dbReference type="SUPFAM" id="SSF48019">
    <property type="entry name" value="post-AAA+ oligomerization domain-like"/>
    <property type="match status" value="1"/>
</dbReference>
<dbReference type="Proteomes" id="UP000777303">
    <property type="component" value="Unassembled WGS sequence"/>
</dbReference>
<dbReference type="GO" id="GO:0006261">
    <property type="term" value="P:DNA-templated DNA replication"/>
    <property type="evidence" value="ECO:0007669"/>
    <property type="project" value="TreeGrafter"/>
</dbReference>
<evidence type="ECO:0000256" key="6">
    <source>
        <dbReference type="ARBA" id="ARBA00022932"/>
    </source>
</evidence>
<sequence>MNVTELSQHITHQDIAPLYLVVGEEAYLQQAAREQFLKILPTDERDLNLGQYDLNETSLATALADAMSMPFLGERRVVFLNSPVFLTSEKSKIEQPVNELIDYLQAPTPTTALVIFAPYAKLDERKKVVKLLRQRAVIIDTAKLSEQAAREAFQYELKKQHLKITSQALQLLIQRTDADFSLMMAQLTKLALYAQSSHEIDQVAVTRLVTAKLEDNVFDLVNAVLNRKVKLALEQYQMLILQQEDPIKLNAVLLNQFRLLLQVKILQAKGYTQGTLATKLKVHPYRIKLALRQVKKFSKDDLIHAYLGLEKLEVGMKSSQMDRRMLFELFVLHFAKYKH</sequence>
<dbReference type="SUPFAM" id="SSF52540">
    <property type="entry name" value="P-loop containing nucleoside triphosphate hydrolases"/>
    <property type="match status" value="1"/>
</dbReference>